<organism evidence="4 5">
    <name type="scientific">Legionella cardiaca</name>
    <dbReference type="NCBI Taxonomy" id="1071983"/>
    <lineage>
        <taxon>Bacteria</taxon>
        <taxon>Pseudomonadati</taxon>
        <taxon>Pseudomonadota</taxon>
        <taxon>Gammaproteobacteria</taxon>
        <taxon>Legionellales</taxon>
        <taxon>Legionellaceae</taxon>
        <taxon>Legionella</taxon>
    </lineage>
</organism>
<evidence type="ECO:0000256" key="1">
    <source>
        <dbReference type="SAM" id="SignalP"/>
    </source>
</evidence>
<dbReference type="EMBL" id="CP119078">
    <property type="protein sequence ID" value="WED43661.1"/>
    <property type="molecule type" value="Genomic_DNA"/>
</dbReference>
<dbReference type="RefSeq" id="WP_275089472.1">
    <property type="nucleotide sequence ID" value="NZ_CP119078.1"/>
</dbReference>
<keyword evidence="1" id="KW-0732">Signal</keyword>
<dbReference type="Pfam" id="PF13739">
    <property type="entry name" value="PdaC"/>
    <property type="match status" value="1"/>
</dbReference>
<proteinExistence type="predicted"/>
<dbReference type="Pfam" id="PF11738">
    <property type="entry name" value="DUF3298"/>
    <property type="match status" value="1"/>
</dbReference>
<feature type="domain" description="DUF3298" evidence="2">
    <location>
        <begin position="132"/>
        <end position="207"/>
    </location>
</feature>
<dbReference type="Gene3D" id="3.90.640.20">
    <property type="entry name" value="Heat-shock cognate protein, ATPase"/>
    <property type="match status" value="1"/>
</dbReference>
<feature type="domain" description="Deacetylase PdaC" evidence="3">
    <location>
        <begin position="30"/>
        <end position="114"/>
    </location>
</feature>
<evidence type="ECO:0000313" key="4">
    <source>
        <dbReference type="EMBL" id="WED43661.1"/>
    </source>
</evidence>
<name>A0ABY8ATZ9_9GAMM</name>
<sequence length="226" mass="25397">MQRFIWSIILLVYFSINASWAESAKTVAVKKETATFDLDIKYPQGFANKNIDKVVKAYIDETQRADANPDSSDMPDAPGKNSLHIDYKIPFENKNAVSLLFSISTYSRGAAHPNNAVRTFNFIDGKEVTLGELFKPESNYLSKIAAFSRSAILKKKISDENWVTTGTNPTQENYRNWYFSADGLAVVFDTYQVAAYVYGPQTVTIPKTKLTNLLRPEVAKVLWGSQ</sequence>
<gene>
    <name evidence="4" type="ORF">PXX05_02475</name>
</gene>
<evidence type="ECO:0000259" key="2">
    <source>
        <dbReference type="Pfam" id="PF11738"/>
    </source>
</evidence>
<evidence type="ECO:0000259" key="3">
    <source>
        <dbReference type="Pfam" id="PF13739"/>
    </source>
</evidence>
<feature type="signal peptide" evidence="1">
    <location>
        <begin position="1"/>
        <end position="21"/>
    </location>
</feature>
<reference evidence="4 5" key="1">
    <citation type="submission" date="2023-02" db="EMBL/GenBank/DDBJ databases">
        <title>Genome Sequence of L. cardiaca H63T.</title>
        <authorList>
            <person name="Lopez A.E."/>
            <person name="Cianciotto N.P."/>
        </authorList>
    </citation>
    <scope>NUCLEOTIDE SEQUENCE [LARGE SCALE GENOMIC DNA]</scope>
    <source>
        <strain evidence="4 5">H63</strain>
    </source>
</reference>
<dbReference type="Gene3D" id="3.30.565.40">
    <property type="entry name" value="Fervidobacterium nodosum Rt17-B1 like"/>
    <property type="match status" value="1"/>
</dbReference>
<evidence type="ECO:0000313" key="5">
    <source>
        <dbReference type="Proteomes" id="UP001222087"/>
    </source>
</evidence>
<dbReference type="InterPro" id="IPR037126">
    <property type="entry name" value="PdaC/RsiV-like_sf"/>
</dbReference>
<accession>A0ABY8ATZ9</accession>
<dbReference type="Proteomes" id="UP001222087">
    <property type="component" value="Chromosome"/>
</dbReference>
<dbReference type="InterPro" id="IPR025303">
    <property type="entry name" value="PdaC"/>
</dbReference>
<protein>
    <submittedName>
        <fullName evidence="4">DUF3298 domain-containing protein</fullName>
    </submittedName>
</protein>
<keyword evidence="5" id="KW-1185">Reference proteome</keyword>
<dbReference type="InterPro" id="IPR021729">
    <property type="entry name" value="DUF3298"/>
</dbReference>
<feature type="chain" id="PRO_5045740749" evidence="1">
    <location>
        <begin position="22"/>
        <end position="226"/>
    </location>
</feature>